<evidence type="ECO:0000313" key="2">
    <source>
        <dbReference type="Proteomes" id="UP001165064"/>
    </source>
</evidence>
<sequence>MACLTVSLSLLFKRWAHLLLLTWKSHVLFNLRNFFCRIEVTLLIGTIDNPFRDLPSDVLKFIEEPDESPSVNLSESVLEILESPYTKVLGAIDKVHPDRVNSYLRFVTSLECFPSSIAELEGDLKISRLPRLNHLKLLINPSESHPDILSDILEELKLWKNLGPGKNLELNLDSFPTDEDYADRLSYWINSLSHAGFKVKYHGDILLELQSDLLEIPVFIFKSINKRLTELLLLSPGGKYPSQELIQLVTSINCCRSTSDIFLETEELSTRKDSCKFTITNSCIRDLQILPTEEKFLFGGMSSLKTVYLKHATLAPECFNSLPDTVLELQLHFVTIRFTRSCPTKKLPLQLQRLELSFESLENLFTLDASNIDKLYDFQILYIHCHPSHTAVDEPLKTKSEPFFNQLPFSLRKLKICYLESESGSRPTQQLSMSANFVDHFELSNHKHHVTHIWAQNRLVVNFSNVSSTSFLDLSSAKTFSGQLSSTLESLNIDLECFRSSFDEFWKKFIEPSNLFSLSIRCKTGQSEIDVRKLVFPVNIHNIYIFPRDHFFDIKIGELPESLNYIQVYHHTFYNNEILNERRQSTDPVNFFNMIHFYFTLHVTDTFCVVILNLKKRKRKIITDLWHMWKARAEAPIDHES</sequence>
<reference evidence="1" key="1">
    <citation type="submission" date="2023-04" db="EMBL/GenBank/DDBJ databases">
        <title>Ambrosiozyma monospora NBRC 10751.</title>
        <authorList>
            <person name="Ichikawa N."/>
            <person name="Sato H."/>
            <person name="Tonouchi N."/>
        </authorList>
    </citation>
    <scope>NUCLEOTIDE SEQUENCE</scope>
    <source>
        <strain evidence="1">NBRC 10751</strain>
    </source>
</reference>
<protein>
    <submittedName>
        <fullName evidence="1">Unnamed protein product</fullName>
    </submittedName>
</protein>
<keyword evidence="2" id="KW-1185">Reference proteome</keyword>
<dbReference type="EMBL" id="BSXS01000875">
    <property type="protein sequence ID" value="GME74253.1"/>
    <property type="molecule type" value="Genomic_DNA"/>
</dbReference>
<proteinExistence type="predicted"/>
<comment type="caution">
    <text evidence="1">The sequence shown here is derived from an EMBL/GenBank/DDBJ whole genome shotgun (WGS) entry which is preliminary data.</text>
</comment>
<accession>A0ACB5SVY3</accession>
<organism evidence="1 2">
    <name type="scientific">Ambrosiozyma monospora</name>
    <name type="common">Yeast</name>
    <name type="synonym">Endomycopsis monosporus</name>
    <dbReference type="NCBI Taxonomy" id="43982"/>
    <lineage>
        <taxon>Eukaryota</taxon>
        <taxon>Fungi</taxon>
        <taxon>Dikarya</taxon>
        <taxon>Ascomycota</taxon>
        <taxon>Saccharomycotina</taxon>
        <taxon>Pichiomycetes</taxon>
        <taxon>Pichiales</taxon>
        <taxon>Pichiaceae</taxon>
        <taxon>Ambrosiozyma</taxon>
    </lineage>
</organism>
<name>A0ACB5SVY3_AMBMO</name>
<dbReference type="Proteomes" id="UP001165064">
    <property type="component" value="Unassembled WGS sequence"/>
</dbReference>
<gene>
    <name evidence="1" type="ORF">Amon02_000170600</name>
</gene>
<evidence type="ECO:0000313" key="1">
    <source>
        <dbReference type="EMBL" id="GME74253.1"/>
    </source>
</evidence>